<evidence type="ECO:0000313" key="2">
    <source>
        <dbReference type="EMBL" id="QMV13790.1"/>
    </source>
</evidence>
<keyword evidence="1" id="KW-0812">Transmembrane</keyword>
<name>A0ABX6QXP0_9VIBR</name>
<evidence type="ECO:0000313" key="3">
    <source>
        <dbReference type="Proteomes" id="UP000515264"/>
    </source>
</evidence>
<accession>A0ABX6QXP0</accession>
<dbReference type="EMBL" id="CP046268">
    <property type="protein sequence ID" value="QMV13790.1"/>
    <property type="molecule type" value="Genomic_DNA"/>
</dbReference>
<keyword evidence="1" id="KW-0472">Membrane</keyword>
<keyword evidence="1" id="KW-1133">Transmembrane helix</keyword>
<gene>
    <name evidence="2" type="ORF">Vspart_01032</name>
</gene>
<protein>
    <submittedName>
        <fullName evidence="2">Uncharacterized protein</fullName>
    </submittedName>
</protein>
<reference evidence="2 3" key="1">
    <citation type="journal article" date="2020" name="J. Nat. Prod.">
        <title>Genomics-Metabolomics Profiling Disclosed Marine Vibrio spartinae 3.6 as a Producer of a New Branched Side Chain Prodigiosin.</title>
        <authorList>
            <person name="Vitale G.A."/>
            <person name="Sciarretta M."/>
            <person name="Palma Esposito F."/>
            <person name="January G.G."/>
            <person name="Giaccio M."/>
            <person name="Bunk B."/>
            <person name="Sproer C."/>
            <person name="Bajerski F."/>
            <person name="Power D."/>
            <person name="Festa C."/>
            <person name="Monti M.C."/>
            <person name="D'Auria M.V."/>
            <person name="de Pascale D."/>
        </authorList>
    </citation>
    <scope>NUCLEOTIDE SEQUENCE [LARGE SCALE GENOMIC DNA]</scope>
    <source>
        <strain evidence="2 3">3.6</strain>
    </source>
</reference>
<organism evidence="2 3">
    <name type="scientific">Vibrio spartinae</name>
    <dbReference type="NCBI Taxonomy" id="1918945"/>
    <lineage>
        <taxon>Bacteria</taxon>
        <taxon>Pseudomonadati</taxon>
        <taxon>Pseudomonadota</taxon>
        <taxon>Gammaproteobacteria</taxon>
        <taxon>Vibrionales</taxon>
        <taxon>Vibrionaceae</taxon>
        <taxon>Vibrio</taxon>
    </lineage>
</organism>
<evidence type="ECO:0000256" key="1">
    <source>
        <dbReference type="SAM" id="Phobius"/>
    </source>
</evidence>
<proteinExistence type="predicted"/>
<sequence>MGMTQNNEQSLQNGAYMKTTISIFFSYSSIMLHLLLRHYHQILLA</sequence>
<dbReference type="Proteomes" id="UP000515264">
    <property type="component" value="Chromosome 1"/>
</dbReference>
<keyword evidence="3" id="KW-1185">Reference proteome</keyword>
<feature type="transmembrane region" description="Helical" evidence="1">
    <location>
        <begin position="15"/>
        <end position="36"/>
    </location>
</feature>